<dbReference type="Proteomes" id="UP000001235">
    <property type="component" value="Chromosome"/>
</dbReference>
<evidence type="ECO:0000259" key="1">
    <source>
        <dbReference type="Pfam" id="PF14213"/>
    </source>
</evidence>
<proteinExistence type="predicted"/>
<dbReference type="AlphaFoldDB" id="D9SDG1"/>
<reference evidence="2 3" key="1">
    <citation type="submission" date="2010-08" db="EMBL/GenBank/DDBJ databases">
        <title>Complete sequence of Gallionella capsiferriformans ES-2.</title>
        <authorList>
            <consortium name="US DOE Joint Genome Institute"/>
            <person name="Lucas S."/>
            <person name="Copeland A."/>
            <person name="Lapidus A."/>
            <person name="Cheng J.-F."/>
            <person name="Bruce D."/>
            <person name="Goodwin L."/>
            <person name="Pitluck S."/>
            <person name="Chertkov O."/>
            <person name="Davenport K.W."/>
            <person name="Detter J.C."/>
            <person name="Han C."/>
            <person name="Tapia R."/>
            <person name="Land M."/>
            <person name="Hauser L."/>
            <person name="Chang Y.-J."/>
            <person name="Jeffries C."/>
            <person name="Kyrpides N."/>
            <person name="Ivanova N."/>
            <person name="Mikhailova N."/>
            <person name="Shelobolina E.S."/>
            <person name="Picardal F."/>
            <person name="Roden E."/>
            <person name="Emerson D."/>
            <person name="Woyke T."/>
        </authorList>
    </citation>
    <scope>NUCLEOTIDE SEQUENCE [LARGE SCALE GENOMIC DNA]</scope>
    <source>
        <strain evidence="2 3">ES-2</strain>
    </source>
</reference>
<dbReference type="EMBL" id="CP002159">
    <property type="protein sequence ID" value="ADL56759.1"/>
    <property type="molecule type" value="Genomic_DNA"/>
</dbReference>
<evidence type="ECO:0000313" key="3">
    <source>
        <dbReference type="Proteomes" id="UP000001235"/>
    </source>
</evidence>
<dbReference type="eggNOG" id="ENOG5033FUP">
    <property type="taxonomic scope" value="Bacteria"/>
</dbReference>
<feature type="domain" description="DUF4325" evidence="1">
    <location>
        <begin position="27"/>
        <end position="90"/>
    </location>
</feature>
<dbReference type="HOGENOM" id="CLU_163405_1_0_4"/>
<name>D9SDG1_GALCS</name>
<sequence>MKQSVVNVARDFSRYPAGRYLEDGPASGQAFRDKFLLPSLKEAKGLTIELDGTRGYGSSFLEEAFGGAVREGFAPATVTQTFTLISEDNSLVAEIHDYINHGSDPE</sequence>
<dbReference type="STRING" id="395494.Galf_2764"/>
<evidence type="ECO:0000313" key="2">
    <source>
        <dbReference type="EMBL" id="ADL56759.1"/>
    </source>
</evidence>
<dbReference type="KEGG" id="gca:Galf_2764"/>
<dbReference type="RefSeq" id="WP_013294661.1">
    <property type="nucleotide sequence ID" value="NC_014394.1"/>
</dbReference>
<organism evidence="2 3">
    <name type="scientific">Gallionella capsiferriformans (strain ES-2)</name>
    <name type="common">Gallionella ferruginea capsiferriformans (strain ES-2)</name>
    <dbReference type="NCBI Taxonomy" id="395494"/>
    <lineage>
        <taxon>Bacteria</taxon>
        <taxon>Pseudomonadati</taxon>
        <taxon>Pseudomonadota</taxon>
        <taxon>Betaproteobacteria</taxon>
        <taxon>Nitrosomonadales</taxon>
        <taxon>Gallionellaceae</taxon>
        <taxon>Gallionella</taxon>
    </lineage>
</organism>
<dbReference type="InterPro" id="IPR025474">
    <property type="entry name" value="DUF4325"/>
</dbReference>
<accession>D9SDG1</accession>
<protein>
    <recommendedName>
        <fullName evidence="1">DUF4325 domain-containing protein</fullName>
    </recommendedName>
</protein>
<keyword evidence="3" id="KW-1185">Reference proteome</keyword>
<dbReference type="Pfam" id="PF14213">
    <property type="entry name" value="DUF4325"/>
    <property type="match status" value="1"/>
</dbReference>
<dbReference type="OrthoDB" id="1551124at2"/>
<gene>
    <name evidence="2" type="ordered locus">Galf_2764</name>
</gene>